<dbReference type="AlphaFoldDB" id="A0A412W8F3"/>
<organism evidence="1 2">
    <name type="scientific">Odoribacter splanchnicus</name>
    <dbReference type="NCBI Taxonomy" id="28118"/>
    <lineage>
        <taxon>Bacteria</taxon>
        <taxon>Pseudomonadati</taxon>
        <taxon>Bacteroidota</taxon>
        <taxon>Bacteroidia</taxon>
        <taxon>Bacteroidales</taxon>
        <taxon>Odoribacteraceae</taxon>
        <taxon>Odoribacter</taxon>
    </lineage>
</organism>
<accession>A0A412W8F3</accession>
<proteinExistence type="predicted"/>
<gene>
    <name evidence="1" type="ORF">DWW24_15425</name>
</gene>
<name>A0A412W8F3_9BACT</name>
<dbReference type="RefSeq" id="WP_118108370.1">
    <property type="nucleotide sequence ID" value="NZ_JADMZE010000029.1"/>
</dbReference>
<comment type="caution">
    <text evidence="1">The sequence shown here is derived from an EMBL/GenBank/DDBJ whole genome shotgun (WGS) entry which is preliminary data.</text>
</comment>
<reference evidence="1 2" key="1">
    <citation type="submission" date="2018-08" db="EMBL/GenBank/DDBJ databases">
        <title>A genome reference for cultivated species of the human gut microbiota.</title>
        <authorList>
            <person name="Zou Y."/>
            <person name="Xue W."/>
            <person name="Luo G."/>
        </authorList>
    </citation>
    <scope>NUCLEOTIDE SEQUENCE [LARGE SCALE GENOMIC DNA]</scope>
    <source>
        <strain evidence="1 2">AF14-6AC</strain>
    </source>
</reference>
<evidence type="ECO:0000313" key="1">
    <source>
        <dbReference type="EMBL" id="RGV21171.1"/>
    </source>
</evidence>
<evidence type="ECO:0000313" key="2">
    <source>
        <dbReference type="Proteomes" id="UP000283426"/>
    </source>
</evidence>
<protein>
    <submittedName>
        <fullName evidence="1">Uncharacterized protein</fullName>
    </submittedName>
</protein>
<dbReference type="Proteomes" id="UP000283426">
    <property type="component" value="Unassembled WGS sequence"/>
</dbReference>
<sequence>MSTVDLTPEKNNGPQRLTKSQRRLERLLKMAGKHALTSKKNYSHYKNVLDFIQDDAGMMETLFRTLECSWTDWRKFKGLVIIISFMAGAARRRKNGLAGLSENGR</sequence>
<dbReference type="EMBL" id="QRYW01000036">
    <property type="protein sequence ID" value="RGV21171.1"/>
    <property type="molecule type" value="Genomic_DNA"/>
</dbReference>